<proteinExistence type="predicted"/>
<evidence type="ECO:0000313" key="1">
    <source>
        <dbReference type="EMBL" id="GAA1124557.1"/>
    </source>
</evidence>
<protein>
    <submittedName>
        <fullName evidence="1">Uncharacterized protein</fullName>
    </submittedName>
</protein>
<name>A0ABN1U7P4_9ACTN</name>
<keyword evidence="2" id="KW-1185">Reference proteome</keyword>
<sequence length="111" mass="11855">MVRDREVLRERCLLVIEDCTGGRESLVVRATPDPSGAGRLHRAGLRPMAVKLELDGPRLSASCVVRSSDGPVRVAITEATALALCCLEGRHTVLVRRGPADDVRGAAIRSA</sequence>
<dbReference type="EMBL" id="BAAAJE010000001">
    <property type="protein sequence ID" value="GAA1124557.1"/>
    <property type="molecule type" value="Genomic_DNA"/>
</dbReference>
<comment type="caution">
    <text evidence="1">The sequence shown here is derived from an EMBL/GenBank/DDBJ whole genome shotgun (WGS) entry which is preliminary data.</text>
</comment>
<gene>
    <name evidence="1" type="ORF">GCM10009606_00250</name>
</gene>
<dbReference type="Proteomes" id="UP001499979">
    <property type="component" value="Unassembled WGS sequence"/>
</dbReference>
<organism evidence="1 2">
    <name type="scientific">Nocardioides aquiterrae</name>
    <dbReference type="NCBI Taxonomy" id="203799"/>
    <lineage>
        <taxon>Bacteria</taxon>
        <taxon>Bacillati</taxon>
        <taxon>Actinomycetota</taxon>
        <taxon>Actinomycetes</taxon>
        <taxon>Propionibacteriales</taxon>
        <taxon>Nocardioidaceae</taxon>
        <taxon>Nocardioides</taxon>
    </lineage>
</organism>
<accession>A0ABN1U7P4</accession>
<reference evidence="1 2" key="1">
    <citation type="journal article" date="2019" name="Int. J. Syst. Evol. Microbiol.">
        <title>The Global Catalogue of Microorganisms (GCM) 10K type strain sequencing project: providing services to taxonomists for standard genome sequencing and annotation.</title>
        <authorList>
            <consortium name="The Broad Institute Genomics Platform"/>
            <consortium name="The Broad Institute Genome Sequencing Center for Infectious Disease"/>
            <person name="Wu L."/>
            <person name="Ma J."/>
        </authorList>
    </citation>
    <scope>NUCLEOTIDE SEQUENCE [LARGE SCALE GENOMIC DNA]</scope>
    <source>
        <strain evidence="1 2">JCM 11813</strain>
    </source>
</reference>
<evidence type="ECO:0000313" key="2">
    <source>
        <dbReference type="Proteomes" id="UP001499979"/>
    </source>
</evidence>